<evidence type="ECO:0000313" key="2">
    <source>
        <dbReference type="EMBL" id="RDD62358.1"/>
    </source>
</evidence>
<evidence type="ECO:0000256" key="1">
    <source>
        <dbReference type="ARBA" id="ARBA00022729"/>
    </source>
</evidence>
<sequence>MQMRLGAFAPAGRLAHVPVPAKKRCNRPHTREGSMRKCLMGAAVATCAVASLLNSAAADTTNIVYANYLGLKHSTNPVLEQFFEDVEQETDGSVTFEAHFASSLLGPKDIPSGVRDGLADAGYFVGVYVPSEMPVDNYLADFMVLNNDALAMTGATNELILFECEECAEEYEKGFNTKFLATYALTDYLLQCKEEYRSLDDLNGTKIRGFGAMADLIREMGGVPISMSTNDMYEGLERGTIDCATHSITSQRTRSLGEVADNVILNSLGGFTGASLFNLRLEKWNELTPDERRAMMKHIPHLVARSVMNYIELDEEVRKEMEAKGNKFYYADQDVADFLAKFRENYVDFVVAKGKERGIKKPQEIAEKVIALKEKWVGLLEEHGRDIETFEKLLWDEIYSKVAVK</sequence>
<dbReference type="CDD" id="cd13666">
    <property type="entry name" value="PBP2_TRAP_DctP_like_1"/>
    <property type="match status" value="1"/>
</dbReference>
<dbReference type="Proteomes" id="UP000253941">
    <property type="component" value="Unassembled WGS sequence"/>
</dbReference>
<evidence type="ECO:0008006" key="4">
    <source>
        <dbReference type="Google" id="ProtNLM"/>
    </source>
</evidence>
<protein>
    <recommendedName>
        <fullName evidence="4">C4-dicarboxylate ABC transporter substrate-binding protein</fullName>
    </recommendedName>
</protein>
<reference evidence="2 3" key="1">
    <citation type="submission" date="2018-07" db="EMBL/GenBank/DDBJ databases">
        <title>Venubactetium sediminum gen. nov., sp. nov., isolated from a marine solar saltern.</title>
        <authorList>
            <person name="Wang S."/>
        </authorList>
    </citation>
    <scope>NUCLEOTIDE SEQUENCE [LARGE SCALE GENOMIC DNA]</scope>
    <source>
        <strain evidence="2 3">WD2A32</strain>
    </source>
</reference>
<dbReference type="InterPro" id="IPR018389">
    <property type="entry name" value="DctP_fam"/>
</dbReference>
<proteinExistence type="predicted"/>
<organism evidence="2 3">
    <name type="scientific">Ferruginivarius sediminum</name>
    <dbReference type="NCBI Taxonomy" id="2661937"/>
    <lineage>
        <taxon>Bacteria</taxon>
        <taxon>Pseudomonadati</taxon>
        <taxon>Pseudomonadota</taxon>
        <taxon>Alphaproteobacteria</taxon>
        <taxon>Rhodospirillales</taxon>
        <taxon>Rhodospirillaceae</taxon>
        <taxon>Ferruginivarius</taxon>
    </lineage>
</organism>
<dbReference type="Pfam" id="PF03480">
    <property type="entry name" value="DctP"/>
    <property type="match status" value="1"/>
</dbReference>
<dbReference type="AlphaFoldDB" id="A0A369TAR1"/>
<dbReference type="NCBIfam" id="NF037995">
    <property type="entry name" value="TRAP_S1"/>
    <property type="match status" value="1"/>
</dbReference>
<dbReference type="PANTHER" id="PTHR33376">
    <property type="match status" value="1"/>
</dbReference>
<dbReference type="GO" id="GO:0055085">
    <property type="term" value="P:transmembrane transport"/>
    <property type="evidence" value="ECO:0007669"/>
    <property type="project" value="InterPro"/>
</dbReference>
<gene>
    <name evidence="2" type="ORF">DRB17_09030</name>
</gene>
<dbReference type="InterPro" id="IPR038404">
    <property type="entry name" value="TRAP_DctP_sf"/>
</dbReference>
<dbReference type="PANTHER" id="PTHR33376:SF15">
    <property type="entry name" value="BLL6794 PROTEIN"/>
    <property type="match status" value="1"/>
</dbReference>
<comment type="caution">
    <text evidence="2">The sequence shown here is derived from an EMBL/GenBank/DDBJ whole genome shotgun (WGS) entry which is preliminary data.</text>
</comment>
<evidence type="ECO:0000313" key="3">
    <source>
        <dbReference type="Proteomes" id="UP000253941"/>
    </source>
</evidence>
<keyword evidence="1" id="KW-0732">Signal</keyword>
<dbReference type="EMBL" id="QPMH01000006">
    <property type="protein sequence ID" value="RDD62358.1"/>
    <property type="molecule type" value="Genomic_DNA"/>
</dbReference>
<keyword evidence="3" id="KW-1185">Reference proteome</keyword>
<dbReference type="Gene3D" id="3.40.190.170">
    <property type="entry name" value="Bacterial extracellular solute-binding protein, family 7"/>
    <property type="match status" value="1"/>
</dbReference>
<accession>A0A369TAR1</accession>
<name>A0A369TAR1_9PROT</name>